<organism evidence="10 11">
    <name type="scientific">Ehrlichia ruminantium (strain Welgevonden)</name>
    <dbReference type="NCBI Taxonomy" id="254945"/>
    <lineage>
        <taxon>Bacteria</taxon>
        <taxon>Pseudomonadati</taxon>
        <taxon>Pseudomonadota</taxon>
        <taxon>Alphaproteobacteria</taxon>
        <taxon>Rickettsiales</taxon>
        <taxon>Anaplasmataceae</taxon>
        <taxon>Ehrlichia</taxon>
    </lineage>
</organism>
<dbReference type="InterPro" id="IPR036259">
    <property type="entry name" value="MFS_trans_sf"/>
</dbReference>
<evidence type="ECO:0000256" key="2">
    <source>
        <dbReference type="ARBA" id="ARBA00006236"/>
    </source>
</evidence>
<evidence type="ECO:0000256" key="1">
    <source>
        <dbReference type="ARBA" id="ARBA00004429"/>
    </source>
</evidence>
<feature type="transmembrane region" description="Helical" evidence="8">
    <location>
        <begin position="7"/>
        <end position="29"/>
    </location>
</feature>
<accession>A0A0H3M1P3</accession>
<dbReference type="Proteomes" id="UP000001021">
    <property type="component" value="Chromosome"/>
</dbReference>
<dbReference type="InterPro" id="IPR011701">
    <property type="entry name" value="MFS"/>
</dbReference>
<evidence type="ECO:0000256" key="5">
    <source>
        <dbReference type="ARBA" id="ARBA00022692"/>
    </source>
</evidence>
<evidence type="ECO:0000256" key="8">
    <source>
        <dbReference type="RuleBase" id="RU365088"/>
    </source>
</evidence>
<feature type="transmembrane region" description="Helical" evidence="8">
    <location>
        <begin position="308"/>
        <end position="328"/>
    </location>
</feature>
<feature type="transmembrane region" description="Helical" evidence="8">
    <location>
        <begin position="280"/>
        <end position="302"/>
    </location>
</feature>
<dbReference type="SUPFAM" id="SSF103473">
    <property type="entry name" value="MFS general substrate transporter"/>
    <property type="match status" value="1"/>
</dbReference>
<sequence length="398" mass="44325">MKVFKRNILILIITVIVMTEMSSDIYLPSLPKISDFFHVDYSIAQLTISLNLAGISISGLLYGPLSDYYGRRPVMLLGIVIFTIASVACYFANNVMMLIIMRFIQGFGTGVAGVVGYAIIKDMYSGDECAKNISIVNIAVAFSPVLGPILGSTVISYEYNWNVLFMIISVISVIVLICLFSFLRETLVIDRSKNNISFRSVMYKYKELICNYRFFGFALIHSLTIMWIWSCITNLPFVFVNDMGVPVAYYGYFVAINVAAYIIGAIINQKFVEKFGMSNMLILGLILTTLSDASVFILYQVIEITPLLAEIMWIPSGMGIAFILGNNMTCAFSEIKETGIGSAFILFLQTIFGAIGIYILSCFYDGTLIPVIIFPVVCSILCIIIYLVLKVTEKKTNM</sequence>
<comment type="subcellular location">
    <subcellularLocation>
        <location evidence="1 8">Cell inner membrane</location>
        <topology evidence="1 8">Multi-pass membrane protein</topology>
    </subcellularLocation>
</comment>
<evidence type="ECO:0000256" key="7">
    <source>
        <dbReference type="ARBA" id="ARBA00023136"/>
    </source>
</evidence>
<dbReference type="InterPro" id="IPR004812">
    <property type="entry name" value="Efflux_drug-R_Bcr/CmlA"/>
</dbReference>
<feature type="domain" description="Major facilitator superfamily (MFS) profile" evidence="9">
    <location>
        <begin position="8"/>
        <end position="393"/>
    </location>
</feature>
<keyword evidence="8" id="KW-0997">Cell inner membrane</keyword>
<keyword evidence="5 8" id="KW-0812">Transmembrane</keyword>
<keyword evidence="11" id="KW-1185">Reference proteome</keyword>
<feature type="transmembrane region" description="Helical" evidence="8">
    <location>
        <begin position="74"/>
        <end position="93"/>
    </location>
</feature>
<gene>
    <name evidence="10" type="primary">bcr</name>
    <name evidence="10" type="ordered locus">ERWE_CDS_07130</name>
</gene>
<evidence type="ECO:0000256" key="4">
    <source>
        <dbReference type="ARBA" id="ARBA00022475"/>
    </source>
</evidence>
<evidence type="ECO:0000313" key="10">
    <source>
        <dbReference type="EMBL" id="CAI27207.1"/>
    </source>
</evidence>
<evidence type="ECO:0000256" key="3">
    <source>
        <dbReference type="ARBA" id="ARBA00022448"/>
    </source>
</evidence>
<protein>
    <recommendedName>
        <fullName evidence="8">Bcr/CflA family efflux transporter</fullName>
    </recommendedName>
</protein>
<dbReference type="Gene3D" id="1.20.1720.10">
    <property type="entry name" value="Multidrug resistance protein D"/>
    <property type="match status" value="1"/>
</dbReference>
<keyword evidence="6 8" id="KW-1133">Transmembrane helix</keyword>
<dbReference type="eggNOG" id="COG2814">
    <property type="taxonomic scope" value="Bacteria"/>
</dbReference>
<feature type="transmembrane region" description="Helical" evidence="8">
    <location>
        <begin position="41"/>
        <end position="62"/>
    </location>
</feature>
<feature type="transmembrane region" description="Helical" evidence="8">
    <location>
        <begin position="249"/>
        <end position="268"/>
    </location>
</feature>
<dbReference type="InterPro" id="IPR020846">
    <property type="entry name" value="MFS_dom"/>
</dbReference>
<dbReference type="CDD" id="cd17320">
    <property type="entry name" value="MFS_MdfA_MDR_like"/>
    <property type="match status" value="1"/>
</dbReference>
<reference evidence="10 11" key="1">
    <citation type="journal article" date="2006" name="J. Bacteriol.">
        <title>Comparative genomic analysis of three strains of Ehrlichia ruminantium reveals an active process of genome size plasticity.</title>
        <authorList>
            <person name="Frutos R."/>
            <person name="Viari A."/>
            <person name="Ferraz C."/>
            <person name="Morgat A."/>
            <person name="Eychenie S."/>
            <person name="Kandassami Y."/>
            <person name="Chantal I."/>
            <person name="Bensaid A."/>
            <person name="Coissac E."/>
            <person name="Vachiery N."/>
            <person name="Demaille J."/>
            <person name="Martinez D."/>
        </authorList>
    </citation>
    <scope>NUCLEOTIDE SEQUENCE [LARGE SCALE GENOMIC DNA]</scope>
    <source>
        <strain evidence="10 11">Welgevonden</strain>
    </source>
</reference>
<feature type="transmembrane region" description="Helical" evidence="8">
    <location>
        <begin position="163"/>
        <end position="183"/>
    </location>
</feature>
<dbReference type="GO" id="GO:0042910">
    <property type="term" value="F:xenobiotic transmembrane transporter activity"/>
    <property type="evidence" value="ECO:0007669"/>
    <property type="project" value="InterPro"/>
</dbReference>
<keyword evidence="7 8" id="KW-0472">Membrane</keyword>
<dbReference type="GeneID" id="33057865"/>
<dbReference type="PANTHER" id="PTHR23502:SF132">
    <property type="entry name" value="POLYAMINE TRANSPORTER 2-RELATED"/>
    <property type="match status" value="1"/>
</dbReference>
<feature type="transmembrane region" description="Helical" evidence="8">
    <location>
        <begin position="132"/>
        <end position="157"/>
    </location>
</feature>
<evidence type="ECO:0000259" key="9">
    <source>
        <dbReference type="PROSITE" id="PS50850"/>
    </source>
</evidence>
<name>A0A0H3M1P3_EHRRW</name>
<proteinExistence type="inferred from homology"/>
<dbReference type="HOGENOM" id="CLU_001265_47_1_5"/>
<dbReference type="AlphaFoldDB" id="A0A0H3M1P3"/>
<dbReference type="PROSITE" id="PS50850">
    <property type="entry name" value="MFS"/>
    <property type="match status" value="1"/>
</dbReference>
<evidence type="ECO:0000256" key="6">
    <source>
        <dbReference type="ARBA" id="ARBA00022989"/>
    </source>
</evidence>
<keyword evidence="4" id="KW-1003">Cell membrane</keyword>
<evidence type="ECO:0000313" key="11">
    <source>
        <dbReference type="Proteomes" id="UP000001021"/>
    </source>
</evidence>
<dbReference type="NCBIfam" id="TIGR00710">
    <property type="entry name" value="efflux_Bcr_CflA"/>
    <property type="match status" value="1"/>
</dbReference>
<dbReference type="GO" id="GO:0005886">
    <property type="term" value="C:plasma membrane"/>
    <property type="evidence" value="ECO:0007669"/>
    <property type="project" value="UniProtKB-SubCell"/>
</dbReference>
<feature type="transmembrane region" description="Helical" evidence="8">
    <location>
        <begin position="340"/>
        <end position="361"/>
    </location>
</feature>
<dbReference type="GO" id="GO:1990961">
    <property type="term" value="P:xenobiotic detoxification by transmembrane export across the plasma membrane"/>
    <property type="evidence" value="ECO:0007669"/>
    <property type="project" value="InterPro"/>
</dbReference>
<dbReference type="Pfam" id="PF07690">
    <property type="entry name" value="MFS_1"/>
    <property type="match status" value="1"/>
</dbReference>
<feature type="transmembrane region" description="Helical" evidence="8">
    <location>
        <begin position="367"/>
        <end position="389"/>
    </location>
</feature>
<dbReference type="PANTHER" id="PTHR23502">
    <property type="entry name" value="MAJOR FACILITATOR SUPERFAMILY"/>
    <property type="match status" value="1"/>
</dbReference>
<dbReference type="EMBL" id="CR925678">
    <property type="protein sequence ID" value="CAI27207.1"/>
    <property type="molecule type" value="Genomic_DNA"/>
</dbReference>
<dbReference type="KEGG" id="eru:Erum6780"/>
<keyword evidence="3 8" id="KW-0813">Transport</keyword>
<feature type="transmembrane region" description="Helical" evidence="8">
    <location>
        <begin position="99"/>
        <end position="120"/>
    </location>
</feature>
<feature type="transmembrane region" description="Helical" evidence="8">
    <location>
        <begin position="212"/>
        <end position="229"/>
    </location>
</feature>
<comment type="similarity">
    <text evidence="2 8">Belongs to the major facilitator superfamily. Bcr/CmlA family.</text>
</comment>
<dbReference type="KEGG" id="erw:ERWE_CDS_07130"/>
<dbReference type="RefSeq" id="WP_011155357.1">
    <property type="nucleotide sequence ID" value="NC_005295.2"/>
</dbReference>